<dbReference type="EMBL" id="JAJA02000001">
    <property type="protein sequence ID" value="KWS04215.1"/>
    <property type="molecule type" value="Genomic_DNA"/>
</dbReference>
<evidence type="ECO:0000313" key="2">
    <source>
        <dbReference type="Proteomes" id="UP000023435"/>
    </source>
</evidence>
<gene>
    <name evidence="1" type="ORF">AZ78_1764</name>
</gene>
<protein>
    <submittedName>
        <fullName evidence="1">Uncharacterized protein</fullName>
    </submittedName>
</protein>
<reference evidence="1 2" key="1">
    <citation type="journal article" date="2014" name="Genome Announc.">
        <title>Draft Genome Sequence of Lysobacter capsici AZ78, a Bacterium Antagonistic to Plant-Pathogenic Oomycetes.</title>
        <authorList>
            <person name="Puopolo G."/>
            <person name="Sonego P."/>
            <person name="Engelen K."/>
            <person name="Pertot I."/>
        </authorList>
    </citation>
    <scope>NUCLEOTIDE SEQUENCE [LARGE SCALE GENOMIC DNA]</scope>
    <source>
        <strain evidence="1 2">AZ78</strain>
    </source>
</reference>
<accession>A0A108U7X1</accession>
<evidence type="ECO:0000313" key="1">
    <source>
        <dbReference type="EMBL" id="KWS04215.1"/>
    </source>
</evidence>
<dbReference type="Proteomes" id="UP000023435">
    <property type="component" value="Unassembled WGS sequence"/>
</dbReference>
<organism evidence="1 2">
    <name type="scientific">Lysobacter capsici AZ78</name>
    <dbReference type="NCBI Taxonomy" id="1444315"/>
    <lineage>
        <taxon>Bacteria</taxon>
        <taxon>Pseudomonadati</taxon>
        <taxon>Pseudomonadota</taxon>
        <taxon>Gammaproteobacteria</taxon>
        <taxon>Lysobacterales</taxon>
        <taxon>Lysobacteraceae</taxon>
        <taxon>Lysobacter</taxon>
    </lineage>
</organism>
<dbReference type="AlphaFoldDB" id="A0A108U7X1"/>
<name>A0A108U7X1_9GAMM</name>
<keyword evidence="2" id="KW-1185">Reference proteome</keyword>
<sequence>MADGFGQCGTSWRVTDAATKPAGVKRSPRHYLLWRCQSPV</sequence>
<comment type="caution">
    <text evidence="1">The sequence shown here is derived from an EMBL/GenBank/DDBJ whole genome shotgun (WGS) entry which is preliminary data.</text>
</comment>
<proteinExistence type="predicted"/>